<dbReference type="AlphaFoldDB" id="A0A1I8GVQ7"/>
<evidence type="ECO:0000256" key="3">
    <source>
        <dbReference type="ARBA" id="ARBA00022989"/>
    </source>
</evidence>
<evidence type="ECO:0000313" key="6">
    <source>
        <dbReference type="Proteomes" id="UP000095280"/>
    </source>
</evidence>
<organism evidence="6 7">
    <name type="scientific">Macrostomum lignano</name>
    <dbReference type="NCBI Taxonomy" id="282301"/>
    <lineage>
        <taxon>Eukaryota</taxon>
        <taxon>Metazoa</taxon>
        <taxon>Spiralia</taxon>
        <taxon>Lophotrochozoa</taxon>
        <taxon>Platyhelminthes</taxon>
        <taxon>Rhabditophora</taxon>
        <taxon>Macrostomorpha</taxon>
        <taxon>Macrostomida</taxon>
        <taxon>Macrostomidae</taxon>
        <taxon>Macrostomum</taxon>
    </lineage>
</organism>
<keyword evidence="4" id="KW-0472">Membrane</keyword>
<feature type="domain" description="Receptor ligand binding region" evidence="5">
    <location>
        <begin position="6"/>
        <end position="97"/>
    </location>
</feature>
<dbReference type="WBParaSite" id="maker-uti_cns_0018823-snap-gene-0.3-mRNA-1">
    <property type="protein sequence ID" value="maker-uti_cns_0018823-snap-gene-0.3-mRNA-1"/>
    <property type="gene ID" value="maker-uti_cns_0018823-snap-gene-0.3"/>
</dbReference>
<evidence type="ECO:0000256" key="1">
    <source>
        <dbReference type="ARBA" id="ARBA00004370"/>
    </source>
</evidence>
<proteinExistence type="predicted"/>
<dbReference type="Gene3D" id="3.40.50.2300">
    <property type="match status" value="2"/>
</dbReference>
<keyword evidence="6" id="KW-1185">Reference proteome</keyword>
<evidence type="ECO:0000313" key="8">
    <source>
        <dbReference type="WBParaSite" id="maker-uti_cns_0018823-snap-gene-0.3-mRNA-1"/>
    </source>
</evidence>
<dbReference type="GO" id="GO:0016020">
    <property type="term" value="C:membrane"/>
    <property type="evidence" value="ECO:0007669"/>
    <property type="project" value="UniProtKB-SubCell"/>
</dbReference>
<dbReference type="InterPro" id="IPR028082">
    <property type="entry name" value="Peripla_BP_I"/>
</dbReference>
<protein>
    <submittedName>
        <fullName evidence="7 8">ANF_receptor domain-containing protein</fullName>
    </submittedName>
</protein>
<evidence type="ECO:0000313" key="7">
    <source>
        <dbReference type="WBParaSite" id="maker-uti_cns_0003371-snap-gene-0.2-mRNA-1"/>
    </source>
</evidence>
<comment type="subcellular location">
    <subcellularLocation>
        <location evidence="1">Membrane</location>
    </subcellularLocation>
</comment>
<evidence type="ECO:0000256" key="4">
    <source>
        <dbReference type="ARBA" id="ARBA00023136"/>
    </source>
</evidence>
<dbReference type="Proteomes" id="UP000095280">
    <property type="component" value="Unplaced"/>
</dbReference>
<dbReference type="Pfam" id="PF01094">
    <property type="entry name" value="ANF_receptor"/>
    <property type="match status" value="1"/>
</dbReference>
<dbReference type="SUPFAM" id="SSF53822">
    <property type="entry name" value="Periplasmic binding protein-like I"/>
    <property type="match status" value="1"/>
</dbReference>
<reference evidence="7 8" key="1">
    <citation type="submission" date="2016-11" db="UniProtKB">
        <authorList>
            <consortium name="WormBaseParasite"/>
        </authorList>
    </citation>
    <scope>IDENTIFICATION</scope>
</reference>
<sequence>ASRELYRDFLQSNSHLDADTVSISDLGVRIDAVLTAALALNRTLRKYAYSTELDLDESPFKDQLLSEIRAVDFEGFTGRVKLDGNGDRLANAVVYQIRNFESVAVAFFNTYDNIIDWSEELQFSGKREITPW</sequence>
<dbReference type="InterPro" id="IPR001828">
    <property type="entry name" value="ANF_lig-bd_rcpt"/>
</dbReference>
<dbReference type="WBParaSite" id="maker-uti_cns_0003371-snap-gene-0.2-mRNA-1">
    <property type="protein sequence ID" value="maker-uti_cns_0003371-snap-gene-0.2-mRNA-1"/>
    <property type="gene ID" value="maker-uti_cns_0003371-snap-gene-0.2"/>
</dbReference>
<evidence type="ECO:0000256" key="2">
    <source>
        <dbReference type="ARBA" id="ARBA00022692"/>
    </source>
</evidence>
<name>A0A1I8GVQ7_9PLAT</name>
<keyword evidence="3" id="KW-1133">Transmembrane helix</keyword>
<evidence type="ECO:0000259" key="5">
    <source>
        <dbReference type="Pfam" id="PF01094"/>
    </source>
</evidence>
<accession>A0A1I8GVQ7</accession>
<keyword evidence="2" id="KW-0812">Transmembrane</keyword>